<dbReference type="Proteomes" id="UP000324288">
    <property type="component" value="Chromosome"/>
</dbReference>
<keyword evidence="1" id="KW-0808">Transferase</keyword>
<dbReference type="OrthoDB" id="7946249at2"/>
<reference evidence="4 5" key="1">
    <citation type="submission" date="2019-04" db="EMBL/GenBank/DDBJ databases">
        <authorList>
            <person name="Seth-Smith MB H."/>
            <person name="Seth-Smith H."/>
        </authorList>
    </citation>
    <scope>NUCLEOTIDE SEQUENCE [LARGE SCALE GENOMIC DNA]</scope>
    <source>
        <strain evidence="4">USB-603019</strain>
    </source>
</reference>
<dbReference type="PANTHER" id="PTHR10584:SF166">
    <property type="entry name" value="RIBOKINASE"/>
    <property type="match status" value="1"/>
</dbReference>
<dbReference type="Gene3D" id="3.40.1190.20">
    <property type="match status" value="1"/>
</dbReference>
<feature type="domain" description="Carbohydrate kinase PfkB" evidence="3">
    <location>
        <begin position="16"/>
        <end position="290"/>
    </location>
</feature>
<dbReference type="Pfam" id="PF00294">
    <property type="entry name" value="PfkB"/>
    <property type="match status" value="1"/>
</dbReference>
<dbReference type="InterPro" id="IPR011611">
    <property type="entry name" value="PfkB_dom"/>
</dbReference>
<dbReference type="PANTHER" id="PTHR10584">
    <property type="entry name" value="SUGAR KINASE"/>
    <property type="match status" value="1"/>
</dbReference>
<evidence type="ECO:0000256" key="2">
    <source>
        <dbReference type="ARBA" id="ARBA00022777"/>
    </source>
</evidence>
<sequence length="313" mass="32490">MAMKALAIGTSVLDILVQPVESIPPGQGAALVDNIHITPAGTAGGTALTLKKLGFDTYVSSACGNDVRGRILRQLMNERGINTDHFQIIEGTPTTGSVIPIRKDGSRPALHLVGTEILYDVEKAPWDLIAQADVVHYGAPEFQGGKAVAKVLRAAKDGGAITSADLLAGGSKAVVTWIQDALPYIDFLLPNDEQIMGYTGETDLVAACRKMIDYGVGCVAATAGKDGAIVVTRDTVTKVPAMKAKVIATDGAGDSFSAGFLKGISEGYSPAEAGVWGVATASLTVVGVGSDAGDFTDEDVRKKVEKYLASVKK</sequence>
<evidence type="ECO:0000259" key="3">
    <source>
        <dbReference type="Pfam" id="PF00294"/>
    </source>
</evidence>
<protein>
    <submittedName>
        <fullName evidence="4">Putative sugar kinase YdjH</fullName>
    </submittedName>
</protein>
<dbReference type="SUPFAM" id="SSF53613">
    <property type="entry name" value="Ribokinase-like"/>
    <property type="match status" value="1"/>
</dbReference>
<name>A0A5E3ZXG7_9ACTN</name>
<dbReference type="GO" id="GO:0005829">
    <property type="term" value="C:cytosol"/>
    <property type="evidence" value="ECO:0007669"/>
    <property type="project" value="TreeGrafter"/>
</dbReference>
<proteinExistence type="predicted"/>
<dbReference type="EMBL" id="LR584267">
    <property type="protein sequence ID" value="VHO00295.1"/>
    <property type="molecule type" value="Genomic_DNA"/>
</dbReference>
<gene>
    <name evidence="4" type="primary">ydjH</name>
    <name evidence="4" type="ORF">LC603019_00639</name>
</gene>
<accession>A0A5E3ZXG7</accession>
<dbReference type="GO" id="GO:0016301">
    <property type="term" value="F:kinase activity"/>
    <property type="evidence" value="ECO:0007669"/>
    <property type="project" value="UniProtKB-KW"/>
</dbReference>
<evidence type="ECO:0000313" key="4">
    <source>
        <dbReference type="EMBL" id="VHO00295.1"/>
    </source>
</evidence>
<evidence type="ECO:0000256" key="1">
    <source>
        <dbReference type="ARBA" id="ARBA00022679"/>
    </source>
</evidence>
<keyword evidence="5" id="KW-1185">Reference proteome</keyword>
<organism evidence="4 5">
    <name type="scientific">Lawsonella clevelandensis</name>
    <dbReference type="NCBI Taxonomy" id="1528099"/>
    <lineage>
        <taxon>Bacteria</taxon>
        <taxon>Bacillati</taxon>
        <taxon>Actinomycetota</taxon>
        <taxon>Actinomycetes</taxon>
        <taxon>Mycobacteriales</taxon>
        <taxon>Lawsonellaceae</taxon>
        <taxon>Lawsonella</taxon>
    </lineage>
</organism>
<dbReference type="InterPro" id="IPR029056">
    <property type="entry name" value="Ribokinase-like"/>
</dbReference>
<evidence type="ECO:0000313" key="5">
    <source>
        <dbReference type="Proteomes" id="UP000324288"/>
    </source>
</evidence>
<dbReference type="AlphaFoldDB" id="A0A5E3ZXG7"/>
<keyword evidence="2 4" id="KW-0418">Kinase</keyword>
<dbReference type="GeneID" id="84894614"/>
<dbReference type="RefSeq" id="WP_053961790.1">
    <property type="nucleotide sequence ID" value="NZ_CAJPTR010000037.1"/>
</dbReference>